<organism evidence="3 4">
    <name type="scientific">Araneus ventricosus</name>
    <name type="common">Orbweaver spider</name>
    <name type="synonym">Epeira ventricosa</name>
    <dbReference type="NCBI Taxonomy" id="182803"/>
    <lineage>
        <taxon>Eukaryota</taxon>
        <taxon>Metazoa</taxon>
        <taxon>Ecdysozoa</taxon>
        <taxon>Arthropoda</taxon>
        <taxon>Chelicerata</taxon>
        <taxon>Arachnida</taxon>
        <taxon>Araneae</taxon>
        <taxon>Araneomorphae</taxon>
        <taxon>Entelegynae</taxon>
        <taxon>Araneoidea</taxon>
        <taxon>Araneidae</taxon>
        <taxon>Araneus</taxon>
    </lineage>
</organism>
<dbReference type="GO" id="GO:0003677">
    <property type="term" value="F:DNA binding"/>
    <property type="evidence" value="ECO:0007669"/>
    <property type="project" value="InterPro"/>
</dbReference>
<comment type="subcellular location">
    <subcellularLocation>
        <location evidence="1">Nucleus</location>
    </subcellularLocation>
</comment>
<name>A0A4Y2AEG3_ARAVE</name>
<proteinExistence type="predicted"/>
<comment type="caution">
    <text evidence="3">The sequence shown here is derived from an EMBL/GenBank/DDBJ whole genome shotgun (WGS) entry which is preliminary data.</text>
</comment>
<evidence type="ECO:0000259" key="2">
    <source>
        <dbReference type="Pfam" id="PF01498"/>
    </source>
</evidence>
<dbReference type="AlphaFoldDB" id="A0A4Y2AEG3"/>
<accession>A0A4Y2AEG3</accession>
<keyword evidence="4" id="KW-1185">Reference proteome</keyword>
<reference evidence="3 4" key="1">
    <citation type="journal article" date="2019" name="Sci. Rep.">
        <title>Orb-weaving spider Araneus ventricosus genome elucidates the spidroin gene catalogue.</title>
        <authorList>
            <person name="Kono N."/>
            <person name="Nakamura H."/>
            <person name="Ohtoshi R."/>
            <person name="Moran D.A.P."/>
            <person name="Shinohara A."/>
            <person name="Yoshida Y."/>
            <person name="Fujiwara M."/>
            <person name="Mori M."/>
            <person name="Tomita M."/>
            <person name="Arakawa K."/>
        </authorList>
    </citation>
    <scope>NUCLEOTIDE SEQUENCE [LARGE SCALE GENOMIC DNA]</scope>
</reference>
<gene>
    <name evidence="3" type="ORF">AVEN_143315_1</name>
</gene>
<dbReference type="GO" id="GO:0006313">
    <property type="term" value="P:DNA transposition"/>
    <property type="evidence" value="ECO:0007669"/>
    <property type="project" value="InterPro"/>
</dbReference>
<dbReference type="OrthoDB" id="6086860at2759"/>
<dbReference type="EMBL" id="BGPR01000014">
    <property type="protein sequence ID" value="GBL77997.1"/>
    <property type="molecule type" value="Genomic_DNA"/>
</dbReference>
<dbReference type="Pfam" id="PF01498">
    <property type="entry name" value="HTH_Tnp_Tc3_2"/>
    <property type="match status" value="1"/>
</dbReference>
<dbReference type="InterPro" id="IPR002492">
    <property type="entry name" value="Transposase_Tc1-like"/>
</dbReference>
<dbReference type="Proteomes" id="UP000499080">
    <property type="component" value="Unassembled WGS sequence"/>
</dbReference>
<dbReference type="SUPFAM" id="SSF46689">
    <property type="entry name" value="Homeodomain-like"/>
    <property type="match status" value="1"/>
</dbReference>
<evidence type="ECO:0000313" key="3">
    <source>
        <dbReference type="EMBL" id="GBL77997.1"/>
    </source>
</evidence>
<dbReference type="GO" id="GO:0005634">
    <property type="term" value="C:nucleus"/>
    <property type="evidence" value="ECO:0007669"/>
    <property type="project" value="UniProtKB-SubCell"/>
</dbReference>
<dbReference type="GO" id="GO:0015074">
    <property type="term" value="P:DNA integration"/>
    <property type="evidence" value="ECO:0007669"/>
    <property type="project" value="InterPro"/>
</dbReference>
<evidence type="ECO:0000256" key="1">
    <source>
        <dbReference type="ARBA" id="ARBA00004123"/>
    </source>
</evidence>
<dbReference type="InterPro" id="IPR009057">
    <property type="entry name" value="Homeodomain-like_sf"/>
</dbReference>
<sequence length="167" mass="18803">MSRRNHLHNEMRWRAVGMLHADARQTAVARHPNVLRSAIRRLWNHYQRDQNASRRCGSGRRRITTTADDRYLLQCARCRRTLTAKQLASQLSAAVGRPISCQTVSRRLHEGGLFARRLVVCVSLSPAHVRARCIGPVNIAVGHQSSGATYSLRMSLDLTSRTIPEGQ</sequence>
<evidence type="ECO:0000313" key="4">
    <source>
        <dbReference type="Proteomes" id="UP000499080"/>
    </source>
</evidence>
<feature type="domain" description="Transposase Tc1-like" evidence="2">
    <location>
        <begin position="69"/>
        <end position="132"/>
    </location>
</feature>
<protein>
    <recommendedName>
        <fullName evidence="2">Transposase Tc1-like domain-containing protein</fullName>
    </recommendedName>
</protein>